<dbReference type="GO" id="GO:0000976">
    <property type="term" value="F:transcription cis-regulatory region binding"/>
    <property type="evidence" value="ECO:0007669"/>
    <property type="project" value="TreeGrafter"/>
</dbReference>
<evidence type="ECO:0000313" key="7">
    <source>
        <dbReference type="Proteomes" id="UP000318416"/>
    </source>
</evidence>
<dbReference type="InterPro" id="IPR001647">
    <property type="entry name" value="HTH_TetR"/>
</dbReference>
<dbReference type="PROSITE" id="PS01081">
    <property type="entry name" value="HTH_TETR_1"/>
    <property type="match status" value="1"/>
</dbReference>
<sequence>MTTDSTLTPEQILSAAEDVLRRFGPAKATVVDIARALGVSHGSVYRHFPSKAALREAVTQRWLDQAHHALAAITMERGPAPERLHRWLATLFAAKRKKALDDPELFATYMSLVNEISTTVEAHIETLTAQIGTIIQDGIHQGEFRPTHVGTAARAVFQATAHFHDPAHAAEWNAPRAETDFEAVWALLLNGLRAA</sequence>
<dbReference type="InterPro" id="IPR009057">
    <property type="entry name" value="Homeodomain-like_sf"/>
</dbReference>
<evidence type="ECO:0000256" key="4">
    <source>
        <dbReference type="PROSITE-ProRule" id="PRU00335"/>
    </source>
</evidence>
<dbReference type="InterPro" id="IPR023772">
    <property type="entry name" value="DNA-bd_HTH_TetR-type_CS"/>
</dbReference>
<keyword evidence="2 4" id="KW-0238">DNA-binding</keyword>
<dbReference type="Proteomes" id="UP000318416">
    <property type="component" value="Unassembled WGS sequence"/>
</dbReference>
<dbReference type="AlphaFoldDB" id="A0A561EY77"/>
<dbReference type="SUPFAM" id="SSF46689">
    <property type="entry name" value="Homeodomain-like"/>
    <property type="match status" value="1"/>
</dbReference>
<evidence type="ECO:0000256" key="3">
    <source>
        <dbReference type="ARBA" id="ARBA00023163"/>
    </source>
</evidence>
<feature type="DNA-binding region" description="H-T-H motif" evidence="4">
    <location>
        <begin position="29"/>
        <end position="48"/>
    </location>
</feature>
<dbReference type="InterPro" id="IPR041478">
    <property type="entry name" value="TetR_C_27"/>
</dbReference>
<dbReference type="Pfam" id="PF17935">
    <property type="entry name" value="TetR_C_27"/>
    <property type="match status" value="1"/>
</dbReference>
<dbReference type="EMBL" id="VIVR01000001">
    <property type="protein sequence ID" value="TWE20552.1"/>
    <property type="molecule type" value="Genomic_DNA"/>
</dbReference>
<evidence type="ECO:0000259" key="5">
    <source>
        <dbReference type="PROSITE" id="PS50977"/>
    </source>
</evidence>
<dbReference type="InterPro" id="IPR036271">
    <property type="entry name" value="Tet_transcr_reg_TetR-rel_C_sf"/>
</dbReference>
<dbReference type="PROSITE" id="PS50977">
    <property type="entry name" value="HTH_TETR_2"/>
    <property type="match status" value="1"/>
</dbReference>
<organism evidence="6 7">
    <name type="scientific">Kitasatospora atroaurantiaca</name>
    <dbReference type="NCBI Taxonomy" id="285545"/>
    <lineage>
        <taxon>Bacteria</taxon>
        <taxon>Bacillati</taxon>
        <taxon>Actinomycetota</taxon>
        <taxon>Actinomycetes</taxon>
        <taxon>Kitasatosporales</taxon>
        <taxon>Streptomycetaceae</taxon>
        <taxon>Kitasatospora</taxon>
    </lineage>
</organism>
<dbReference type="PRINTS" id="PR00455">
    <property type="entry name" value="HTHTETR"/>
</dbReference>
<keyword evidence="7" id="KW-1185">Reference proteome</keyword>
<evidence type="ECO:0000313" key="6">
    <source>
        <dbReference type="EMBL" id="TWE20552.1"/>
    </source>
</evidence>
<feature type="domain" description="HTH tetR-type" evidence="5">
    <location>
        <begin position="6"/>
        <end position="66"/>
    </location>
</feature>
<dbReference type="RefSeq" id="WP_145794976.1">
    <property type="nucleotide sequence ID" value="NZ_BAAABR010000047.1"/>
</dbReference>
<keyword evidence="3" id="KW-0804">Transcription</keyword>
<dbReference type="InterPro" id="IPR050109">
    <property type="entry name" value="HTH-type_TetR-like_transc_reg"/>
</dbReference>
<dbReference type="PANTHER" id="PTHR30055:SF151">
    <property type="entry name" value="TRANSCRIPTIONAL REGULATORY PROTEIN"/>
    <property type="match status" value="1"/>
</dbReference>
<dbReference type="PANTHER" id="PTHR30055">
    <property type="entry name" value="HTH-TYPE TRANSCRIPTIONAL REGULATOR RUTR"/>
    <property type="match status" value="1"/>
</dbReference>
<protein>
    <submittedName>
        <fullName evidence="6">TetR family transcriptional regulator</fullName>
    </submittedName>
</protein>
<accession>A0A561EY77</accession>
<dbReference type="Pfam" id="PF00440">
    <property type="entry name" value="TetR_N"/>
    <property type="match status" value="1"/>
</dbReference>
<proteinExistence type="predicted"/>
<reference evidence="6 7" key="1">
    <citation type="submission" date="2019-06" db="EMBL/GenBank/DDBJ databases">
        <title>Sequencing the genomes of 1000 actinobacteria strains.</title>
        <authorList>
            <person name="Klenk H.-P."/>
        </authorList>
    </citation>
    <scope>NUCLEOTIDE SEQUENCE [LARGE SCALE GENOMIC DNA]</scope>
    <source>
        <strain evidence="6 7">DSM 41649</strain>
    </source>
</reference>
<gene>
    <name evidence="6" type="ORF">FB465_5706</name>
</gene>
<dbReference type="OrthoDB" id="9802498at2"/>
<evidence type="ECO:0000256" key="2">
    <source>
        <dbReference type="ARBA" id="ARBA00023125"/>
    </source>
</evidence>
<dbReference type="GO" id="GO:0003700">
    <property type="term" value="F:DNA-binding transcription factor activity"/>
    <property type="evidence" value="ECO:0007669"/>
    <property type="project" value="TreeGrafter"/>
</dbReference>
<keyword evidence="1" id="KW-0805">Transcription regulation</keyword>
<dbReference type="Gene3D" id="1.10.357.10">
    <property type="entry name" value="Tetracycline Repressor, domain 2"/>
    <property type="match status" value="1"/>
</dbReference>
<dbReference type="SUPFAM" id="SSF48498">
    <property type="entry name" value="Tetracyclin repressor-like, C-terminal domain"/>
    <property type="match status" value="1"/>
</dbReference>
<name>A0A561EY77_9ACTN</name>
<evidence type="ECO:0000256" key="1">
    <source>
        <dbReference type="ARBA" id="ARBA00023015"/>
    </source>
</evidence>
<comment type="caution">
    <text evidence="6">The sequence shown here is derived from an EMBL/GenBank/DDBJ whole genome shotgun (WGS) entry which is preliminary data.</text>
</comment>